<gene>
    <name evidence="1" type="ORF">I553_7057</name>
</gene>
<sequence length="83" mass="8793">MAGCGIGSATVIAHRSFCSGSLAAGTSAPPRHKYPVPKVSDKCGRSPRRCQRRRLSWPRSCVAPRCAAAGQGRTGCPAPRRCR</sequence>
<reference evidence="1" key="1">
    <citation type="submission" date="2014-01" db="EMBL/GenBank/DDBJ databases">
        <authorList>
            <person name="Brown-Elliot B."/>
            <person name="Wallace R."/>
            <person name="Lenaerts A."/>
            <person name="Ordway D."/>
            <person name="DeGroote M.A."/>
            <person name="Parker T."/>
            <person name="Sizemore C."/>
            <person name="Tallon L.J."/>
            <person name="Sadzewicz L.K."/>
            <person name="Sengamalay N."/>
            <person name="Fraser C.M."/>
            <person name="Hine E."/>
            <person name="Shefchek K.A."/>
            <person name="Das S.P."/>
            <person name="Tettelin H."/>
        </authorList>
    </citation>
    <scope>NUCLEOTIDE SEQUENCE [LARGE SCALE GENOMIC DNA]</scope>
    <source>
        <strain evidence="1">4042</strain>
    </source>
</reference>
<proteinExistence type="predicted"/>
<organism evidence="1">
    <name type="scientific">Mycobacterium xenopi 4042</name>
    <dbReference type="NCBI Taxonomy" id="1299334"/>
    <lineage>
        <taxon>Bacteria</taxon>
        <taxon>Bacillati</taxon>
        <taxon>Actinomycetota</taxon>
        <taxon>Actinomycetes</taxon>
        <taxon>Mycobacteriales</taxon>
        <taxon>Mycobacteriaceae</taxon>
        <taxon>Mycobacterium</taxon>
    </lineage>
</organism>
<dbReference type="EMBL" id="JAOB01000081">
    <property type="protein sequence ID" value="EUA13937.1"/>
    <property type="molecule type" value="Genomic_DNA"/>
</dbReference>
<name>X7Z394_MYCXE</name>
<dbReference type="AlphaFoldDB" id="X7Z394"/>
<accession>X7Z394</accession>
<protein>
    <submittedName>
        <fullName evidence="1">Uncharacterized protein</fullName>
    </submittedName>
</protein>
<evidence type="ECO:0000313" key="1">
    <source>
        <dbReference type="EMBL" id="EUA13937.1"/>
    </source>
</evidence>
<comment type="caution">
    <text evidence="1">The sequence shown here is derived from an EMBL/GenBank/DDBJ whole genome shotgun (WGS) entry which is preliminary data.</text>
</comment>